<evidence type="ECO:0000256" key="1">
    <source>
        <dbReference type="SAM" id="MobiDB-lite"/>
    </source>
</evidence>
<reference evidence="2 3" key="1">
    <citation type="journal article" date="2022" name="Nat. Plants">
        <title>Genomes of leafy and leafless Platanthera orchids illuminate the evolution of mycoheterotrophy.</title>
        <authorList>
            <person name="Li M.H."/>
            <person name="Liu K.W."/>
            <person name="Li Z."/>
            <person name="Lu H.C."/>
            <person name="Ye Q.L."/>
            <person name="Zhang D."/>
            <person name="Wang J.Y."/>
            <person name="Li Y.F."/>
            <person name="Zhong Z.M."/>
            <person name="Liu X."/>
            <person name="Yu X."/>
            <person name="Liu D.K."/>
            <person name="Tu X.D."/>
            <person name="Liu B."/>
            <person name="Hao Y."/>
            <person name="Liao X.Y."/>
            <person name="Jiang Y.T."/>
            <person name="Sun W.H."/>
            <person name="Chen J."/>
            <person name="Chen Y.Q."/>
            <person name="Ai Y."/>
            <person name="Zhai J.W."/>
            <person name="Wu S.S."/>
            <person name="Zhou Z."/>
            <person name="Hsiao Y.Y."/>
            <person name="Wu W.L."/>
            <person name="Chen Y.Y."/>
            <person name="Lin Y.F."/>
            <person name="Hsu J.L."/>
            <person name="Li C.Y."/>
            <person name="Wang Z.W."/>
            <person name="Zhao X."/>
            <person name="Zhong W.Y."/>
            <person name="Ma X.K."/>
            <person name="Ma L."/>
            <person name="Huang J."/>
            <person name="Chen G.Z."/>
            <person name="Huang M.Z."/>
            <person name="Huang L."/>
            <person name="Peng D.H."/>
            <person name="Luo Y.B."/>
            <person name="Zou S.Q."/>
            <person name="Chen S.P."/>
            <person name="Lan S."/>
            <person name="Tsai W.C."/>
            <person name="Van de Peer Y."/>
            <person name="Liu Z.J."/>
        </authorList>
    </citation>
    <scope>NUCLEOTIDE SEQUENCE [LARGE SCALE GENOMIC DNA]</scope>
    <source>
        <strain evidence="2">Lor288</strain>
    </source>
</reference>
<keyword evidence="3" id="KW-1185">Reference proteome</keyword>
<dbReference type="Gene3D" id="2.40.70.10">
    <property type="entry name" value="Acid Proteases"/>
    <property type="match status" value="1"/>
</dbReference>
<comment type="caution">
    <text evidence="2">The sequence shown here is derived from an EMBL/GenBank/DDBJ whole genome shotgun (WGS) entry which is preliminary data.</text>
</comment>
<feature type="region of interest" description="Disordered" evidence="1">
    <location>
        <begin position="1"/>
        <end position="20"/>
    </location>
</feature>
<evidence type="ECO:0000313" key="3">
    <source>
        <dbReference type="Proteomes" id="UP001412067"/>
    </source>
</evidence>
<accession>A0ABR2MX43</accession>
<gene>
    <name evidence="2" type="ORF">KSP40_PGU007839</name>
</gene>
<protein>
    <submittedName>
        <fullName evidence="2">Uncharacterized protein</fullName>
    </submittedName>
</protein>
<dbReference type="EMBL" id="JBBWWR010000004">
    <property type="protein sequence ID" value="KAK8968001.1"/>
    <property type="molecule type" value="Genomic_DNA"/>
</dbReference>
<dbReference type="Proteomes" id="UP001412067">
    <property type="component" value="Unassembled WGS sequence"/>
</dbReference>
<dbReference type="PANTHER" id="PTHR33240:SF15">
    <property type="entry name" value="GAG-PRO-LIKE PROTEIN"/>
    <property type="match status" value="1"/>
</dbReference>
<dbReference type="CDD" id="cd00303">
    <property type="entry name" value="retropepsin_like"/>
    <property type="match status" value="1"/>
</dbReference>
<dbReference type="InterPro" id="IPR021109">
    <property type="entry name" value="Peptidase_aspartic_dom_sf"/>
</dbReference>
<evidence type="ECO:0000313" key="2">
    <source>
        <dbReference type="EMBL" id="KAK8968001.1"/>
    </source>
</evidence>
<dbReference type="PANTHER" id="PTHR33240">
    <property type="entry name" value="OS08G0508500 PROTEIN"/>
    <property type="match status" value="1"/>
</dbReference>
<name>A0ABR2MX43_9ASPA</name>
<organism evidence="2 3">
    <name type="scientific">Platanthera guangdongensis</name>
    <dbReference type="NCBI Taxonomy" id="2320717"/>
    <lineage>
        <taxon>Eukaryota</taxon>
        <taxon>Viridiplantae</taxon>
        <taxon>Streptophyta</taxon>
        <taxon>Embryophyta</taxon>
        <taxon>Tracheophyta</taxon>
        <taxon>Spermatophyta</taxon>
        <taxon>Magnoliopsida</taxon>
        <taxon>Liliopsida</taxon>
        <taxon>Asparagales</taxon>
        <taxon>Orchidaceae</taxon>
        <taxon>Orchidoideae</taxon>
        <taxon>Orchideae</taxon>
        <taxon>Orchidinae</taxon>
        <taxon>Platanthera</taxon>
    </lineage>
</organism>
<dbReference type="SUPFAM" id="SSF50630">
    <property type="entry name" value="Acid proteases"/>
    <property type="match status" value="1"/>
</dbReference>
<proteinExistence type="predicted"/>
<sequence length="599" mass="67562">MDAKEATSAESTENPVKNAELRTADLNQVKMSNLISCRKKDEINRDLERAVEVKDLSRSDLDEKMIELMLVRNMEELMCQKKKKIELLNAENEAFASKISDLEEKGKKREELLKEKGDLVLKLVRELEVKSRKEKELELLIAENKTLASKIPKKEIGDRLRDEVLDEPRKENSTLVAGSEEIEEDLESALIDELVELKVQRSQLLANHDISCGMGSFTQLKIDELKSKMTRKNIVDEKRAEYEVRMSNLVGELAEHKSSERIIGDAYRSCIEKYGNKAAEIVSKQRELKMKAVKAVDLRMQFRELLKGKKQYELMCSHLQLDLNGLTRESVKMRTHIDYLTAEKASLVKHLETSQKELKDVQRTLMVSVSASCSVLSKLKKTAAEAVGHEGAQDNCIRGHPPGEILVIHGGMGGDSERPSSLARLRRLVASSSMEGVGNPYNDAVVIKATIENILVHRVLLDSGSSVNVLYKRAFERMGLDPRTLIPPECPQFDSFGDRWEADGIVILPVTLGDDRGKYTKMTRFHVFNGPDHYNAIFGRPLLNDFQAIVYTYNLTMQFPADGRQVIIRGDVISARECYLRAVGGLEDSAQSKEGESRN</sequence>